<feature type="domain" description="CusB-like barrel-sandwich hybrid" evidence="8">
    <location>
        <begin position="127"/>
        <end position="242"/>
    </location>
</feature>
<evidence type="ECO:0000256" key="2">
    <source>
        <dbReference type="ARBA" id="ARBA00022448"/>
    </source>
</evidence>
<organism evidence="11 12">
    <name type="scientific">Paramixta manurensis</name>
    <dbReference type="NCBI Taxonomy" id="2740817"/>
    <lineage>
        <taxon>Bacteria</taxon>
        <taxon>Pseudomonadati</taxon>
        <taxon>Pseudomonadota</taxon>
        <taxon>Gammaproteobacteria</taxon>
        <taxon>Enterobacterales</taxon>
        <taxon>Erwiniaceae</taxon>
        <taxon>Paramixta</taxon>
    </lineage>
</organism>
<proteinExistence type="inferred from homology"/>
<protein>
    <submittedName>
        <fullName evidence="11">Efflux RND transporter periplasmic adaptor subunit</fullName>
    </submittedName>
</protein>
<feature type="domain" description="CusB-like three alpha-helical bundle" evidence="7">
    <location>
        <begin position="162"/>
        <end position="210"/>
    </location>
</feature>
<dbReference type="GO" id="GO:0016020">
    <property type="term" value="C:membrane"/>
    <property type="evidence" value="ECO:0007669"/>
    <property type="project" value="InterPro"/>
</dbReference>
<feature type="region of interest" description="Disordered" evidence="5">
    <location>
        <begin position="406"/>
        <end position="435"/>
    </location>
</feature>
<gene>
    <name evidence="11" type="ORF">PMPD1_2693</name>
</gene>
<reference evidence="11 12" key="1">
    <citation type="submission" date="2020-06" db="EMBL/GenBank/DDBJ databases">
        <title>Genome sequence of Paramixta manurensis strain PD-1.</title>
        <authorList>
            <person name="Lee C.W."/>
            <person name="Kim J."/>
        </authorList>
    </citation>
    <scope>NUCLEOTIDE SEQUENCE [LARGE SCALE GENOMIC DNA]</scope>
    <source>
        <strain evidence="11 12">PD-1</strain>
    </source>
</reference>
<dbReference type="FunFam" id="2.40.420.20:FF:000003">
    <property type="entry name" value="Cation efflux system protein cusB"/>
    <property type="match status" value="1"/>
</dbReference>
<dbReference type="Pfam" id="PF25954">
    <property type="entry name" value="Beta-barrel_RND_2"/>
    <property type="match status" value="1"/>
</dbReference>
<evidence type="ECO:0000259" key="10">
    <source>
        <dbReference type="Pfam" id="PF25975"/>
    </source>
</evidence>
<sequence length="435" mass="46975">MMKKIILGFTALIIFAAGIGAGRWFGQSPAMPAMLADEQPATTARTVLYWYDPMAPGTRFDKPGKSPFMDMDLVPRYADEVTAAGGVAISQRQQQNLGVRTALATLRKPEGQLEGWGTLEVDERSIETLSAPANGRLEKLWVNASEQLVKAGQPLADLWIPEWTAAQQEYLAIRQLGDVALSAAARQRLQLQFMPETLIRSLERSGRPQTRITLRAEHDGYLNKLEVREGARFNAAQPLLTLASLNPLWMVMDYPQSQASALQVGSHIRATSASWPGEIFSGSVSELLPTVDPTTRTLKARVVLDNPAGKLRPGMYLTLSQTSTAHAQPVLSIPQEALIVSGRDNRVLVAEGSGYFRPVKVVTGAAQQGWVAIKAGLAPGDRVVTSGQFLIDSEASLRSALPSFTEDEADVEAGAPVSPEEPAPAAMEHAHGGHQ</sequence>
<dbReference type="Proteomes" id="UP000505325">
    <property type="component" value="Chromosome"/>
</dbReference>
<dbReference type="GO" id="GO:0030288">
    <property type="term" value="C:outer membrane-bounded periplasmic space"/>
    <property type="evidence" value="ECO:0007669"/>
    <property type="project" value="TreeGrafter"/>
</dbReference>
<feature type="domain" description="CusB-like beta-barrel" evidence="9">
    <location>
        <begin position="247"/>
        <end position="323"/>
    </location>
</feature>
<dbReference type="FunFam" id="2.40.30.170:FF:000010">
    <property type="entry name" value="Efflux RND transporter periplasmic adaptor subunit"/>
    <property type="match status" value="1"/>
</dbReference>
<dbReference type="EMBL" id="CP054212">
    <property type="protein sequence ID" value="QKJ87632.1"/>
    <property type="molecule type" value="Genomic_DNA"/>
</dbReference>
<dbReference type="PANTHER" id="PTHR30097:SF15">
    <property type="entry name" value="CATION EFFLUX SYSTEM PROTEIN CUSB"/>
    <property type="match status" value="1"/>
</dbReference>
<dbReference type="Gene3D" id="2.40.30.170">
    <property type="match status" value="1"/>
</dbReference>
<dbReference type="Pfam" id="PF19335">
    <property type="entry name" value="HMBD"/>
    <property type="match status" value="1"/>
</dbReference>
<dbReference type="SUPFAM" id="SSF111369">
    <property type="entry name" value="HlyD-like secretion proteins"/>
    <property type="match status" value="1"/>
</dbReference>
<evidence type="ECO:0000256" key="5">
    <source>
        <dbReference type="SAM" id="MobiDB-lite"/>
    </source>
</evidence>
<evidence type="ECO:0000256" key="1">
    <source>
        <dbReference type="ARBA" id="ARBA00009477"/>
    </source>
</evidence>
<dbReference type="Gene3D" id="6.10.140.730">
    <property type="match status" value="1"/>
</dbReference>
<dbReference type="InterPro" id="IPR006143">
    <property type="entry name" value="RND_pump_MFP"/>
</dbReference>
<name>A0A6M8UL84_9GAMM</name>
<feature type="domain" description="CzcB-like C-terminal circularly permuted SH3-like" evidence="10">
    <location>
        <begin position="332"/>
        <end position="391"/>
    </location>
</feature>
<dbReference type="InterPro" id="IPR058791">
    <property type="entry name" value="3HB_CusB"/>
</dbReference>
<comment type="similarity">
    <text evidence="1">Belongs to the membrane fusion protein (MFP) (TC 8.A.1) family.</text>
</comment>
<dbReference type="InterPro" id="IPR058792">
    <property type="entry name" value="Beta-barrel_RND_2"/>
</dbReference>
<feature type="compositionally biased region" description="Low complexity" evidence="5">
    <location>
        <begin position="412"/>
        <end position="427"/>
    </location>
</feature>
<evidence type="ECO:0000259" key="6">
    <source>
        <dbReference type="Pfam" id="PF19335"/>
    </source>
</evidence>
<dbReference type="PANTHER" id="PTHR30097">
    <property type="entry name" value="CATION EFFLUX SYSTEM PROTEIN CUSB"/>
    <property type="match status" value="1"/>
</dbReference>
<dbReference type="GO" id="GO:0046914">
    <property type="term" value="F:transition metal ion binding"/>
    <property type="evidence" value="ECO:0007669"/>
    <property type="project" value="TreeGrafter"/>
</dbReference>
<keyword evidence="3" id="KW-0732">Signal</keyword>
<evidence type="ECO:0000256" key="4">
    <source>
        <dbReference type="ARBA" id="ARBA00023065"/>
    </source>
</evidence>
<evidence type="ECO:0000259" key="7">
    <source>
        <dbReference type="Pfam" id="PF25869"/>
    </source>
</evidence>
<evidence type="ECO:0000313" key="12">
    <source>
        <dbReference type="Proteomes" id="UP000505325"/>
    </source>
</evidence>
<evidence type="ECO:0000259" key="8">
    <source>
        <dbReference type="Pfam" id="PF25919"/>
    </source>
</evidence>
<dbReference type="Gene3D" id="2.40.420.20">
    <property type="match status" value="1"/>
</dbReference>
<keyword evidence="4" id="KW-0406">Ion transport</keyword>
<dbReference type="KEGG" id="pmak:PMPD1_2693"/>
<dbReference type="InterPro" id="IPR058649">
    <property type="entry name" value="CzcB_C"/>
</dbReference>
<dbReference type="GO" id="GO:0015679">
    <property type="term" value="P:plasma membrane copper ion transport"/>
    <property type="evidence" value="ECO:0007669"/>
    <property type="project" value="TreeGrafter"/>
</dbReference>
<keyword evidence="2" id="KW-0813">Transport</keyword>
<dbReference type="GO" id="GO:0022857">
    <property type="term" value="F:transmembrane transporter activity"/>
    <property type="evidence" value="ECO:0007669"/>
    <property type="project" value="InterPro"/>
</dbReference>
<dbReference type="AlphaFoldDB" id="A0A6M8UL84"/>
<evidence type="ECO:0000313" key="11">
    <source>
        <dbReference type="EMBL" id="QKJ87632.1"/>
    </source>
</evidence>
<dbReference type="InterPro" id="IPR058790">
    <property type="entry name" value="BSH_CusB"/>
</dbReference>
<keyword evidence="12" id="KW-1185">Reference proteome</keyword>
<evidence type="ECO:0000259" key="9">
    <source>
        <dbReference type="Pfam" id="PF25954"/>
    </source>
</evidence>
<dbReference type="Pfam" id="PF25869">
    <property type="entry name" value="3HB_CusB"/>
    <property type="match status" value="1"/>
</dbReference>
<dbReference type="NCBIfam" id="TIGR01730">
    <property type="entry name" value="RND_mfp"/>
    <property type="match status" value="1"/>
</dbReference>
<accession>A0A6M8UL84</accession>
<dbReference type="InterPro" id="IPR051909">
    <property type="entry name" value="MFP_Cation_Efflux"/>
</dbReference>
<feature type="domain" description="Heavy metal binding" evidence="6">
    <location>
        <begin position="49"/>
        <end position="75"/>
    </location>
</feature>
<dbReference type="Pfam" id="PF25975">
    <property type="entry name" value="CzcB_C"/>
    <property type="match status" value="1"/>
</dbReference>
<dbReference type="InterPro" id="IPR045800">
    <property type="entry name" value="HMBD"/>
</dbReference>
<dbReference type="GO" id="GO:0060003">
    <property type="term" value="P:copper ion export"/>
    <property type="evidence" value="ECO:0007669"/>
    <property type="project" value="TreeGrafter"/>
</dbReference>
<evidence type="ECO:0000256" key="3">
    <source>
        <dbReference type="ARBA" id="ARBA00022729"/>
    </source>
</evidence>
<dbReference type="Pfam" id="PF25919">
    <property type="entry name" value="BSH_CusB"/>
    <property type="match status" value="1"/>
</dbReference>